<name>A0A7G9QKV6_9SPHI</name>
<evidence type="ECO:0000313" key="1">
    <source>
        <dbReference type="EMBL" id="QNN43981.1"/>
    </source>
</evidence>
<dbReference type="InterPro" id="IPR018534">
    <property type="entry name" value="Tet_reg_excision_RteC"/>
</dbReference>
<dbReference type="Pfam" id="PF09357">
    <property type="entry name" value="RteC"/>
    <property type="match status" value="1"/>
</dbReference>
<organism evidence="1 2">
    <name type="scientific">Pedobacter roseus</name>
    <dbReference type="NCBI Taxonomy" id="336820"/>
    <lineage>
        <taxon>Bacteria</taxon>
        <taxon>Pseudomonadati</taxon>
        <taxon>Bacteroidota</taxon>
        <taxon>Sphingobacteriia</taxon>
        <taxon>Sphingobacteriales</taxon>
        <taxon>Sphingobacteriaceae</taxon>
        <taxon>Pedobacter</taxon>
    </lineage>
</organism>
<dbReference type="KEGG" id="proe:H9L23_07840"/>
<dbReference type="AlphaFoldDB" id="A0A7G9QKV6"/>
<accession>A0A7G9QKV6</accession>
<dbReference type="RefSeq" id="WP_187594436.1">
    <property type="nucleotide sequence ID" value="NZ_CP060723.1"/>
</dbReference>
<evidence type="ECO:0000313" key="2">
    <source>
        <dbReference type="Proteomes" id="UP000515806"/>
    </source>
</evidence>
<proteinExistence type="predicted"/>
<sequence length="251" mass="28867">MIKEFSVRALAQLMDELHAIDYQVGDPLEKMKSSLKPIRAALLKLRMLCVEHSFETEEDEVYFFKHIKPDFYCQQIFVIQRYTLERNMPDRDAEAQRLYLLAELAYVERFFLSHPLAYEYYRLGAAELDSEYFLRSSECNGLLVGDISDFDRTFSTPADYLFSQFRAYGLLKEWIFERLDYLARNPAMAYVPGSEAVELKWTGDSVNLAELGYALVLSGQFNNGQAGVADGIHWRPSFGRPGGLAFCEHSA</sequence>
<reference evidence="1 2" key="1">
    <citation type="submission" date="2020-08" db="EMBL/GenBank/DDBJ databases">
        <title>Genome sequence of Pedobacter roseus KACC 11594T.</title>
        <authorList>
            <person name="Hyun D.-W."/>
            <person name="Bae J.-W."/>
        </authorList>
    </citation>
    <scope>NUCLEOTIDE SEQUENCE [LARGE SCALE GENOMIC DNA]</scope>
    <source>
        <strain evidence="1 2">KACC 11594</strain>
    </source>
</reference>
<keyword evidence="2" id="KW-1185">Reference proteome</keyword>
<protein>
    <submittedName>
        <fullName evidence="1">RteC domain-containing protein</fullName>
    </submittedName>
</protein>
<dbReference type="Proteomes" id="UP000515806">
    <property type="component" value="Chromosome"/>
</dbReference>
<gene>
    <name evidence="1" type="ORF">H9L23_07840</name>
</gene>
<dbReference type="EMBL" id="CP060723">
    <property type="protein sequence ID" value="QNN43981.1"/>
    <property type="molecule type" value="Genomic_DNA"/>
</dbReference>